<dbReference type="PANTHER" id="PTHR10271:SF16">
    <property type="entry name" value="INTERFERON-INDUCED PROTEIN WITH TETRATRICOPEPTIDE REPEATS 1B"/>
    <property type="match status" value="1"/>
</dbReference>
<evidence type="ECO:0000256" key="3">
    <source>
        <dbReference type="ARBA" id="ARBA00038336"/>
    </source>
</evidence>
<dbReference type="GO" id="GO:0003723">
    <property type="term" value="F:RNA binding"/>
    <property type="evidence" value="ECO:0007669"/>
    <property type="project" value="TreeGrafter"/>
</dbReference>
<feature type="repeat" description="TPR" evidence="4">
    <location>
        <begin position="335"/>
        <end position="368"/>
    </location>
</feature>
<sequence length="469" mass="54614">MSENTDDHGIQDRLGQLRCHFTWGLLLEDNEMPDLESRVLEQIEFLDTKYNVGIHNLLAYVKHLKGQDEEALQTLREAEDLIQREHTDQADMRSLVTWGNYAWVYHHMGRWAEAQAYLDKVENTCKKLASPSRYRLESPEMDCEEGWALLKCGGQYYKRAKACFEKALAVEPENPEFSMGFAITAHRLSYINEDVISLEPLRKAVRLNPEDTYIKVLLALKLQDIGQEAEGEHYIEEALSNMSSQTYVFQYASKFYRKNGCVDRAIQLLQKALEARPNSAYLHYQIGLCYRAKLLQVKKATNVNPRRKERENVDTLVQQAINEFQETLRLRSTLEMAYVYLAEMYAEIGQYREAEENFQKALCMDNIVDHVQQDIHYHYGRFQQFHMRSEDKAITHYLKGLKIEEMSFARERLISALEKLANSRVRRNICVVESVSLLGLSHKLKGEVKEALLCYERALRLTAQLNAMF</sequence>
<dbReference type="GO" id="GO:0051607">
    <property type="term" value="P:defense response to virus"/>
    <property type="evidence" value="ECO:0007669"/>
    <property type="project" value="TreeGrafter"/>
</dbReference>
<organism evidence="5 6">
    <name type="scientific">Sciurus vulgaris</name>
    <name type="common">Eurasian red squirrel</name>
    <dbReference type="NCBI Taxonomy" id="55149"/>
    <lineage>
        <taxon>Eukaryota</taxon>
        <taxon>Metazoa</taxon>
        <taxon>Chordata</taxon>
        <taxon>Craniata</taxon>
        <taxon>Vertebrata</taxon>
        <taxon>Euteleostomi</taxon>
        <taxon>Mammalia</taxon>
        <taxon>Eutheria</taxon>
        <taxon>Euarchontoglires</taxon>
        <taxon>Glires</taxon>
        <taxon>Rodentia</taxon>
        <taxon>Sciuromorpha</taxon>
        <taxon>Sciuridae</taxon>
        <taxon>Sciurinae</taxon>
        <taxon>Sciurini</taxon>
        <taxon>Sciurus</taxon>
    </lineage>
</organism>
<dbReference type="GeneTree" id="ENSGT00950000182946"/>
<feature type="repeat" description="TPR" evidence="4">
    <location>
        <begin position="246"/>
        <end position="279"/>
    </location>
</feature>
<dbReference type="SMART" id="SM00028">
    <property type="entry name" value="TPR"/>
    <property type="match status" value="6"/>
</dbReference>
<dbReference type="InterPro" id="IPR011990">
    <property type="entry name" value="TPR-like_helical_dom_sf"/>
</dbReference>
<comment type="similarity">
    <text evidence="3">Belongs to the IFIT family.</text>
</comment>
<dbReference type="Proteomes" id="UP000694564">
    <property type="component" value="Chromosome 4"/>
</dbReference>
<dbReference type="GO" id="GO:0005829">
    <property type="term" value="C:cytosol"/>
    <property type="evidence" value="ECO:0007669"/>
    <property type="project" value="TreeGrafter"/>
</dbReference>
<proteinExistence type="inferred from homology"/>
<evidence type="ECO:0000256" key="1">
    <source>
        <dbReference type="ARBA" id="ARBA00022737"/>
    </source>
</evidence>
<evidence type="ECO:0000313" key="5">
    <source>
        <dbReference type="Ensembl" id="ENSSVLP00005003462.1"/>
    </source>
</evidence>
<keyword evidence="6" id="KW-1185">Reference proteome</keyword>
<reference evidence="5" key="1">
    <citation type="submission" date="2025-08" db="UniProtKB">
        <authorList>
            <consortium name="Ensembl"/>
        </authorList>
    </citation>
    <scope>IDENTIFICATION</scope>
</reference>
<reference evidence="5" key="2">
    <citation type="submission" date="2025-09" db="UniProtKB">
        <authorList>
            <consortium name="Ensembl"/>
        </authorList>
    </citation>
    <scope>IDENTIFICATION</scope>
</reference>
<dbReference type="PROSITE" id="PS50005">
    <property type="entry name" value="TPR"/>
    <property type="match status" value="2"/>
</dbReference>
<keyword evidence="2 4" id="KW-0802">TPR repeat</keyword>
<dbReference type="Gene3D" id="1.25.40.10">
    <property type="entry name" value="Tetratricopeptide repeat domain"/>
    <property type="match status" value="3"/>
</dbReference>
<protein>
    <submittedName>
        <fullName evidence="5">Uncharacterized protein</fullName>
    </submittedName>
</protein>
<dbReference type="Pfam" id="PF13424">
    <property type="entry name" value="TPR_12"/>
    <property type="match status" value="1"/>
</dbReference>
<dbReference type="AlphaFoldDB" id="A0A8D2AN20"/>
<accession>A0A8D2AN20</accession>
<keyword evidence="1" id="KW-0677">Repeat</keyword>
<dbReference type="PANTHER" id="PTHR10271">
    <property type="entry name" value="INTERFERON-INDUCED PROTEIN WITH TETRATRICOPEPTIDE REPEATS"/>
    <property type="match status" value="1"/>
</dbReference>
<dbReference type="InterPro" id="IPR019734">
    <property type="entry name" value="TPR_rpt"/>
</dbReference>
<dbReference type="SUPFAM" id="SSF48452">
    <property type="entry name" value="TPR-like"/>
    <property type="match status" value="3"/>
</dbReference>
<evidence type="ECO:0000256" key="2">
    <source>
        <dbReference type="ARBA" id="ARBA00022803"/>
    </source>
</evidence>
<dbReference type="Ensembl" id="ENSSVLT00005003803.1">
    <property type="protein sequence ID" value="ENSSVLP00005003462.1"/>
    <property type="gene ID" value="ENSSVLG00005002769.1"/>
</dbReference>
<name>A0A8D2AN20_SCIVU</name>
<evidence type="ECO:0000313" key="6">
    <source>
        <dbReference type="Proteomes" id="UP000694564"/>
    </source>
</evidence>
<dbReference type="FunFam" id="1.25.40.10:FF:000026">
    <property type="entry name" value="Interferon-induced protein with tetratricopeptide repeats 5"/>
    <property type="match status" value="1"/>
</dbReference>
<evidence type="ECO:0000256" key="4">
    <source>
        <dbReference type="PROSITE-ProRule" id="PRU00339"/>
    </source>
</evidence>